<dbReference type="Gene3D" id="3.20.20.70">
    <property type="entry name" value="Aldolase class I"/>
    <property type="match status" value="1"/>
</dbReference>
<dbReference type="EMBL" id="VXMH01000076">
    <property type="protein sequence ID" value="MYC96328.1"/>
    <property type="molecule type" value="Genomic_DNA"/>
</dbReference>
<dbReference type="PANTHER" id="PTHR43053:SF3">
    <property type="entry name" value="ALPHA-GALACTOSIDASE C-RELATED"/>
    <property type="match status" value="1"/>
</dbReference>
<reference evidence="5" key="1">
    <citation type="submission" date="2019-09" db="EMBL/GenBank/DDBJ databases">
        <title>Characterisation of the sponge microbiome using genome-centric metagenomics.</title>
        <authorList>
            <person name="Engelberts J.P."/>
            <person name="Robbins S.J."/>
            <person name="De Goeij J.M."/>
            <person name="Aranda M."/>
            <person name="Bell S.C."/>
            <person name="Webster N.S."/>
        </authorList>
    </citation>
    <scope>NUCLEOTIDE SEQUENCE</scope>
    <source>
        <strain evidence="5">SB0661_bin_32</strain>
    </source>
</reference>
<evidence type="ECO:0000256" key="2">
    <source>
        <dbReference type="ARBA" id="ARBA00023295"/>
    </source>
</evidence>
<accession>A0A6B1D9F6</accession>
<dbReference type="InterPro" id="IPR002252">
    <property type="entry name" value="Glyco_hydro_36"/>
</dbReference>
<evidence type="ECO:0000256" key="1">
    <source>
        <dbReference type="ARBA" id="ARBA00022801"/>
    </source>
</evidence>
<dbReference type="PANTHER" id="PTHR43053">
    <property type="entry name" value="GLYCOSIDASE FAMILY 31"/>
    <property type="match status" value="1"/>
</dbReference>
<organism evidence="5">
    <name type="scientific">Caldilineaceae bacterium SB0661_bin_32</name>
    <dbReference type="NCBI Taxonomy" id="2605255"/>
    <lineage>
        <taxon>Bacteria</taxon>
        <taxon>Bacillati</taxon>
        <taxon>Chloroflexota</taxon>
        <taxon>Caldilineae</taxon>
        <taxon>Caldilineales</taxon>
        <taxon>Caldilineaceae</taxon>
    </lineage>
</organism>
<dbReference type="Pfam" id="PF02065">
    <property type="entry name" value="Melibiase"/>
    <property type="match status" value="1"/>
</dbReference>
<dbReference type="InterPro" id="IPR038417">
    <property type="entry name" value="Alpga-gal_N_sf"/>
</dbReference>
<dbReference type="SUPFAM" id="SSF51445">
    <property type="entry name" value="(Trans)glycosidases"/>
    <property type="match status" value="1"/>
</dbReference>
<dbReference type="AlphaFoldDB" id="A0A6B1D9F6"/>
<feature type="active site" description="Proton donor" evidence="3">
    <location>
        <position position="558"/>
    </location>
</feature>
<sequence length="747" mass="84061">MTETFADIFLSNDPDPTISYRSGLAAYQESLSRGQLVGRGWNGSGYTNPEPERFDASSHPAPQAFWVEIDGQLLRSHWQWSDFALSRCHLPAFGEAQTSHTKVENGLKAVLELRHSVRPVVVRVHTLLDGTPILTRWLEIENCSDQPAALSTAFPWSGVLQTCTYDFALSGRHPRPLSEAQIDDEASPYSVGYFIDTHWGNEGDFDWRALPRAGYRIDGRYRRGRHRHPFFVLRNHQGGEQFVGTLAWSGGYAFEFDVDDGDSREGSRLWFRAGPDGPAPLRVIAPGETVTTPEMHLGVVIGDFDDCIHALHDHLRTSVIPPQNPEHAGLVVSGIGPEQELTPELIFSEINACADAGAEVFLIDASWYTPPHGSWHATVGDWQVSFERFPGGLKPFRDYVHGKGMKFGLWMDGERVGPESRIAREHPEWLARPYSDFALSGNRPLSQAQTEGGLGGMIDLTRPEVAEWMESEIDRLIVEHELDLFRLDYNVGNIGAGAYSEQSGFIENAYWRYYEAVYGIYARLSARHKHVIFQNCASGGARTDVGMVRYFDHTWVTDWQIAPRAFSITNGMSMALPPERVDRLAGMGQSGQRTAELDFQFRLQLFVHPSLNWFHLKDAAPNAVQQARIRNAVRIYKEFVRPIHPTSRIYHHTPVVKGFEPRGWGVLELASRDRTRAVAGLFRLSDPAEPEYLLRFRGIDPGRRYRVTFDNSSESCEVDGWVLSRTGIVSRLETALTSELLIVEAVD</sequence>
<dbReference type="PRINTS" id="PR00743">
    <property type="entry name" value="GLHYDRLASE36"/>
</dbReference>
<dbReference type="InterPro" id="IPR050985">
    <property type="entry name" value="Alpha-glycosidase_related"/>
</dbReference>
<feature type="active site" description="Nucleophile" evidence="3">
    <location>
        <position position="488"/>
    </location>
</feature>
<dbReference type="InterPro" id="IPR031705">
    <property type="entry name" value="Glyco_hydro_36_C"/>
</dbReference>
<dbReference type="InterPro" id="IPR017853">
    <property type="entry name" value="GH"/>
</dbReference>
<evidence type="ECO:0000313" key="5">
    <source>
        <dbReference type="EMBL" id="MYC96328.1"/>
    </source>
</evidence>
<keyword evidence="1" id="KW-0378">Hydrolase</keyword>
<dbReference type="InterPro" id="IPR013785">
    <property type="entry name" value="Aldolase_TIM"/>
</dbReference>
<dbReference type="CDD" id="cd14791">
    <property type="entry name" value="GH36"/>
    <property type="match status" value="1"/>
</dbReference>
<dbReference type="Pfam" id="PF16874">
    <property type="entry name" value="Glyco_hydro_36C"/>
    <property type="match status" value="1"/>
</dbReference>
<comment type="caution">
    <text evidence="5">The sequence shown here is derived from an EMBL/GenBank/DDBJ whole genome shotgun (WGS) entry which is preliminary data.</text>
</comment>
<evidence type="ECO:0000259" key="4">
    <source>
        <dbReference type="Pfam" id="PF16874"/>
    </source>
</evidence>
<protein>
    <submittedName>
        <fullName evidence="5">Alpha-galactosidase</fullName>
    </submittedName>
</protein>
<keyword evidence="2" id="KW-0326">Glycosidase</keyword>
<evidence type="ECO:0000256" key="3">
    <source>
        <dbReference type="PIRSR" id="PIRSR005536-1"/>
    </source>
</evidence>
<gene>
    <name evidence="5" type="ORF">F4X14_15300</name>
</gene>
<dbReference type="Gene3D" id="2.70.98.60">
    <property type="entry name" value="alpha-galactosidase from lactobacil brevis"/>
    <property type="match status" value="1"/>
</dbReference>
<dbReference type="GO" id="GO:0004557">
    <property type="term" value="F:alpha-galactosidase activity"/>
    <property type="evidence" value="ECO:0007669"/>
    <property type="project" value="UniProtKB-UniRule"/>
</dbReference>
<feature type="domain" description="Glycosyl hydrolase family 36 C-terminal" evidence="4">
    <location>
        <begin position="667"/>
        <end position="741"/>
    </location>
</feature>
<dbReference type="GO" id="GO:0016052">
    <property type="term" value="P:carbohydrate catabolic process"/>
    <property type="evidence" value="ECO:0007669"/>
    <property type="project" value="InterPro"/>
</dbReference>
<proteinExistence type="predicted"/>
<name>A0A6B1D9F6_9CHLR</name>